<dbReference type="Proteomes" id="UP000037109">
    <property type="component" value="Unassembled WGS sequence"/>
</dbReference>
<evidence type="ECO:0000256" key="1">
    <source>
        <dbReference type="ARBA" id="ARBA00004141"/>
    </source>
</evidence>
<feature type="transmembrane region" description="Helical" evidence="6">
    <location>
        <begin position="80"/>
        <end position="97"/>
    </location>
</feature>
<evidence type="ECO:0000256" key="2">
    <source>
        <dbReference type="ARBA" id="ARBA00022692"/>
    </source>
</evidence>
<feature type="transmembrane region" description="Helical" evidence="6">
    <location>
        <begin position="320"/>
        <end position="343"/>
    </location>
</feature>
<dbReference type="GO" id="GO:0051301">
    <property type="term" value="P:cell division"/>
    <property type="evidence" value="ECO:0007669"/>
    <property type="project" value="InterPro"/>
</dbReference>
<keyword evidence="2 6" id="KW-0812">Transmembrane</keyword>
<organism evidence="7 8">
    <name type="scientific">Sporosarcina globispora</name>
    <name type="common">Bacillus globisporus</name>
    <dbReference type="NCBI Taxonomy" id="1459"/>
    <lineage>
        <taxon>Bacteria</taxon>
        <taxon>Bacillati</taxon>
        <taxon>Bacillota</taxon>
        <taxon>Bacilli</taxon>
        <taxon>Bacillales</taxon>
        <taxon>Caryophanaceae</taxon>
        <taxon>Sporosarcina</taxon>
    </lineage>
</organism>
<feature type="transmembrane region" description="Helical" evidence="6">
    <location>
        <begin position="191"/>
        <end position="208"/>
    </location>
</feature>
<feature type="transmembrane region" description="Helical" evidence="6">
    <location>
        <begin position="355"/>
        <end position="378"/>
    </location>
</feature>
<feature type="transmembrane region" description="Helical" evidence="6">
    <location>
        <begin position="239"/>
        <end position="257"/>
    </location>
</feature>
<dbReference type="GO" id="GO:0005886">
    <property type="term" value="C:plasma membrane"/>
    <property type="evidence" value="ECO:0007669"/>
    <property type="project" value="TreeGrafter"/>
</dbReference>
<keyword evidence="4 6" id="KW-1133">Transmembrane helix</keyword>
<comment type="caution">
    <text evidence="7">The sequence shown here is derived from an EMBL/GenBank/DDBJ whole genome shotgun (WGS) entry which is preliminary data.</text>
</comment>
<evidence type="ECO:0000256" key="5">
    <source>
        <dbReference type="ARBA" id="ARBA00023136"/>
    </source>
</evidence>
<sequence>MTNIREHFLNEVMQYIKSREAKEIVYKELSYHLEKSKSELVSKAVPQNKAEEQVIKQMGNPSKLGTHFNKLYRPVFDWKLFGLFIIIISMGILPIINADGFSMARQIINIVLGILVTITFMLIDYRKIKKLGWLFLIVAFGFLLALNFFPNAMINGVSIIRIMGFTISGISLLPILLVFWAFYLSKEKPNLIVIYSVYLISVILFMRLSNFTDVFIYSVLVLTLFLSSSINKMTIYKTIGVYFGLLLTYVSVFWFTAKELQKIRLLAFLNPAEYQHNEGFIYLVLKDFRTQSGWFGHKQLPKYYIQELATDMVFANIMYFYGWLVSGFLLVLLSLLFYRMVILSIQIKDRFGKQLIIGVCSLLSVQFVFNVGTVLGLLPHISISLPFISYGLTPCNC</sequence>
<evidence type="ECO:0000256" key="4">
    <source>
        <dbReference type="ARBA" id="ARBA00022989"/>
    </source>
</evidence>
<dbReference type="GO" id="GO:0015648">
    <property type="term" value="F:lipid-linked peptidoglycan transporter activity"/>
    <property type="evidence" value="ECO:0007669"/>
    <property type="project" value="TreeGrafter"/>
</dbReference>
<dbReference type="AlphaFoldDB" id="A0A0M0G8U0"/>
<accession>A0A0M0G8U0</accession>
<comment type="subcellular location">
    <subcellularLocation>
        <location evidence="1">Membrane</location>
        <topology evidence="1">Multi-pass membrane protein</topology>
    </subcellularLocation>
</comment>
<dbReference type="EMBL" id="LGUF01000007">
    <property type="protein sequence ID" value="KON86320.1"/>
    <property type="molecule type" value="Genomic_DNA"/>
</dbReference>
<reference evidence="8" key="1">
    <citation type="submission" date="2015-07" db="EMBL/GenBank/DDBJ databases">
        <title>Fjat-10036 dsm4.</title>
        <authorList>
            <person name="Liu B."/>
            <person name="Wang J."/>
            <person name="Zhu Y."/>
            <person name="Liu G."/>
            <person name="Chen Q."/>
            <person name="Chen Z."/>
            <person name="Lan J."/>
            <person name="Che J."/>
            <person name="Ge C."/>
            <person name="Shi H."/>
            <person name="Pan Z."/>
            <person name="Liu X."/>
        </authorList>
    </citation>
    <scope>NUCLEOTIDE SEQUENCE [LARGE SCALE GENOMIC DNA]</scope>
    <source>
        <strain evidence="8">DSM 4</strain>
    </source>
</reference>
<dbReference type="PATRIC" id="fig|1459.3.peg.1142"/>
<dbReference type="STRING" id="1459.AF332_05450"/>
<dbReference type="Pfam" id="PF01098">
    <property type="entry name" value="FTSW_RODA_SPOVE"/>
    <property type="match status" value="1"/>
</dbReference>
<dbReference type="RefSeq" id="WP_053433682.1">
    <property type="nucleotide sequence ID" value="NZ_LGUF01000007.1"/>
</dbReference>
<evidence type="ECO:0000256" key="6">
    <source>
        <dbReference type="SAM" id="Phobius"/>
    </source>
</evidence>
<evidence type="ECO:0000313" key="7">
    <source>
        <dbReference type="EMBL" id="KON86320.1"/>
    </source>
</evidence>
<keyword evidence="8" id="KW-1185">Reference proteome</keyword>
<dbReference type="GO" id="GO:0008360">
    <property type="term" value="P:regulation of cell shape"/>
    <property type="evidence" value="ECO:0007669"/>
    <property type="project" value="UniProtKB-KW"/>
</dbReference>
<evidence type="ECO:0008006" key="9">
    <source>
        <dbReference type="Google" id="ProtNLM"/>
    </source>
</evidence>
<dbReference type="PANTHER" id="PTHR30474:SF1">
    <property type="entry name" value="PEPTIDOGLYCAN GLYCOSYLTRANSFERASE MRDB"/>
    <property type="match status" value="1"/>
</dbReference>
<protein>
    <recommendedName>
        <fullName evidence="9">Cell division protein FtsW</fullName>
    </recommendedName>
</protein>
<evidence type="ECO:0000256" key="3">
    <source>
        <dbReference type="ARBA" id="ARBA00022960"/>
    </source>
</evidence>
<feature type="transmembrane region" description="Helical" evidence="6">
    <location>
        <begin position="162"/>
        <end position="184"/>
    </location>
</feature>
<dbReference type="PANTHER" id="PTHR30474">
    <property type="entry name" value="CELL CYCLE PROTEIN"/>
    <property type="match status" value="1"/>
</dbReference>
<dbReference type="InterPro" id="IPR001182">
    <property type="entry name" value="FtsW/RodA"/>
</dbReference>
<proteinExistence type="predicted"/>
<name>A0A0M0G8U0_SPOGL</name>
<feature type="transmembrane region" description="Helical" evidence="6">
    <location>
        <begin position="131"/>
        <end position="150"/>
    </location>
</feature>
<feature type="transmembrane region" description="Helical" evidence="6">
    <location>
        <begin position="103"/>
        <end position="124"/>
    </location>
</feature>
<evidence type="ECO:0000313" key="8">
    <source>
        <dbReference type="Proteomes" id="UP000037109"/>
    </source>
</evidence>
<feature type="transmembrane region" description="Helical" evidence="6">
    <location>
        <begin position="214"/>
        <end position="230"/>
    </location>
</feature>
<keyword evidence="5 6" id="KW-0472">Membrane</keyword>
<dbReference type="GO" id="GO:0032153">
    <property type="term" value="C:cell division site"/>
    <property type="evidence" value="ECO:0007669"/>
    <property type="project" value="TreeGrafter"/>
</dbReference>
<keyword evidence="3" id="KW-0133">Cell shape</keyword>
<gene>
    <name evidence="7" type="ORF">AF332_05450</name>
</gene>
<dbReference type="OrthoDB" id="2192428at2"/>